<dbReference type="Proteomes" id="UP000576082">
    <property type="component" value="Unassembled WGS sequence"/>
</dbReference>
<dbReference type="PROSITE" id="PS51257">
    <property type="entry name" value="PROKAR_LIPOPROTEIN"/>
    <property type="match status" value="1"/>
</dbReference>
<reference evidence="1 2" key="1">
    <citation type="submission" date="2020-04" db="EMBL/GenBank/DDBJ databases">
        <title>Flammeovirga sp. SR4, a novel species isolated from seawater.</title>
        <authorList>
            <person name="Wang X."/>
        </authorList>
    </citation>
    <scope>NUCLEOTIDE SEQUENCE [LARGE SCALE GENOMIC DNA]</scope>
    <source>
        <strain evidence="1 2">ATCC 23126</strain>
    </source>
</reference>
<sequence>MKKYINYIFSIIVLASMTSCFRNFDELRQNPNSPSEVEPETLFANVLYTSTGSFYGAQGQYFNLTGAGLWGQHFSKIQYLDEDWYEYRPGVMDEKWKRMYAGMSGAGNDINLAGLYDLELALHSIRKRKEIAEESGNVAGVKDAQALEGAMLVAKAYFFSVTTDAWGDIPYSEAFQTVELGYETTNFQPAYDAQQDIYNSLFELLEDANELLSHGGAIDSGSDIIYRGRTDSWQKLANSLAARLYTRINKVDAGTSSAGLSKLFGNPGKYPMFSSNADDAELVYIGSQPYMQPIYYNRHIDNRDDFAVSKNVVDLLEETNDKRLYIYAQPTPRSMDPEGDIDIEYVGQENGVPRSEFPMLNSVSRIGSLYREQPNGKSFWMTYSELKFIEAEAALNGIAGVSGSVQTLVEEGIRSSFAKQYADVEAYQAPMIPVEGDEILGAAADADEVISNLDWAKNGGQFRIIMEQKYLSIFTNGPEAYAEIRRTGWPAIDKVRGATQYTEGLPNRFPYPFSEQTSNAANWAKASEGIVNTVYGKKVWFAENTEINYK</sequence>
<gene>
    <name evidence="1" type="ORF">HHU12_14230</name>
</gene>
<dbReference type="InterPro" id="IPR011990">
    <property type="entry name" value="TPR-like_helical_dom_sf"/>
</dbReference>
<evidence type="ECO:0000313" key="1">
    <source>
        <dbReference type="EMBL" id="NME69129.1"/>
    </source>
</evidence>
<evidence type="ECO:0000313" key="2">
    <source>
        <dbReference type="Proteomes" id="UP000576082"/>
    </source>
</evidence>
<dbReference type="Pfam" id="PF12771">
    <property type="entry name" value="SusD-like_2"/>
    <property type="match status" value="1"/>
</dbReference>
<dbReference type="InterPro" id="IPR041662">
    <property type="entry name" value="SusD-like_2"/>
</dbReference>
<comment type="caution">
    <text evidence="1">The sequence shown here is derived from an EMBL/GenBank/DDBJ whole genome shotgun (WGS) entry which is preliminary data.</text>
</comment>
<protein>
    <submittedName>
        <fullName evidence="1">SusD/RagB family nutrient-binding outer membrane lipoprotein</fullName>
    </submittedName>
</protein>
<accession>A0A7X9RV03</accession>
<dbReference type="RefSeq" id="WP_169657414.1">
    <property type="nucleotide sequence ID" value="NZ_JABANE010000035.1"/>
</dbReference>
<dbReference type="EMBL" id="JABANE010000035">
    <property type="protein sequence ID" value="NME69129.1"/>
    <property type="molecule type" value="Genomic_DNA"/>
</dbReference>
<dbReference type="Gene3D" id="1.25.40.390">
    <property type="match status" value="1"/>
</dbReference>
<keyword evidence="2" id="KW-1185">Reference proteome</keyword>
<keyword evidence="1" id="KW-0449">Lipoprotein</keyword>
<name>A0A7X9RV03_9BACT</name>
<dbReference type="SUPFAM" id="SSF48452">
    <property type="entry name" value="TPR-like"/>
    <property type="match status" value="1"/>
</dbReference>
<proteinExistence type="predicted"/>
<dbReference type="AlphaFoldDB" id="A0A7X9RV03"/>
<organism evidence="1 2">
    <name type="scientific">Flammeovirga aprica JL-4</name>
    <dbReference type="NCBI Taxonomy" id="694437"/>
    <lineage>
        <taxon>Bacteria</taxon>
        <taxon>Pseudomonadati</taxon>
        <taxon>Bacteroidota</taxon>
        <taxon>Cytophagia</taxon>
        <taxon>Cytophagales</taxon>
        <taxon>Flammeovirgaceae</taxon>
        <taxon>Flammeovirga</taxon>
    </lineage>
</organism>